<evidence type="ECO:0000313" key="1">
    <source>
        <dbReference type="EMBL" id="SDT32276.1"/>
    </source>
</evidence>
<reference evidence="1 2" key="1">
    <citation type="submission" date="2016-10" db="EMBL/GenBank/DDBJ databases">
        <authorList>
            <person name="de Groot N.N."/>
        </authorList>
    </citation>
    <scope>NUCLEOTIDE SEQUENCE [LARGE SCALE GENOMIC DNA]</scope>
    <source>
        <strain evidence="1 2">MP1X4</strain>
    </source>
</reference>
<sequence length="36" mass="4322">MYILVYDAKLEFKERKNSNLYLFAAACNKSPELQYF</sequence>
<evidence type="ECO:0000313" key="2">
    <source>
        <dbReference type="Proteomes" id="UP000199679"/>
    </source>
</evidence>
<organism evidence="1 2">
    <name type="scientific">Mucilaginibacter mallensis</name>
    <dbReference type="NCBI Taxonomy" id="652787"/>
    <lineage>
        <taxon>Bacteria</taxon>
        <taxon>Pseudomonadati</taxon>
        <taxon>Bacteroidota</taxon>
        <taxon>Sphingobacteriia</taxon>
        <taxon>Sphingobacteriales</taxon>
        <taxon>Sphingobacteriaceae</taxon>
        <taxon>Mucilaginibacter</taxon>
    </lineage>
</organism>
<name>A0A1H1ZGE3_MUCMA</name>
<proteinExistence type="predicted"/>
<keyword evidence="2" id="KW-1185">Reference proteome</keyword>
<gene>
    <name evidence="1" type="ORF">SAMN05216490_3086</name>
</gene>
<dbReference type="Proteomes" id="UP000199679">
    <property type="component" value="Chromosome I"/>
</dbReference>
<dbReference type="AlphaFoldDB" id="A0A1H1ZGE3"/>
<protein>
    <submittedName>
        <fullName evidence="1">Uncharacterized protein</fullName>
    </submittedName>
</protein>
<dbReference type="STRING" id="652787.SAMN05216490_3086"/>
<accession>A0A1H1ZGE3</accession>
<dbReference type="EMBL" id="LT629740">
    <property type="protein sequence ID" value="SDT32276.1"/>
    <property type="molecule type" value="Genomic_DNA"/>
</dbReference>